<evidence type="ECO:0000256" key="2">
    <source>
        <dbReference type="SAM" id="SignalP"/>
    </source>
</evidence>
<gene>
    <name evidence="3" type="ORF">EYC87_01950</name>
</gene>
<evidence type="ECO:0008006" key="5">
    <source>
        <dbReference type="Google" id="ProtNLM"/>
    </source>
</evidence>
<sequence>MNIKKRLLSLAVANVSLSLAAESLAAGVTGTGAIDCADSLQQALNDVDSVLGETVVIDVANCPEISLSGTITVANKPVIIQAPVAADGRPQVVINAASDGFGLFSFENSSSDPDESHPIIISGLELSGAASNGPGGAINANNHILVLDKSVISENSAVGAGGGIYVAGELCLQGSELIDNTVTHVFDVDGFSVFESASAVGGGAAVNGSTLVKPSFAADFEFPGNTPPDDCLTGTGAEAIFTAVSAGFNESAAALAGNHPAGMNIIASKITGNSALVDLDISELEYGPSEDAGVAALGGGIASFGDGVARDNSISAGSKYGEGSGGLSLWQAVIADNAATVTFTNNSELLAPKYVVSAGGGVFAGIDSAMDDTSTFIESKYVEVRDNTVSLTGSGARRALAMGGGLAASESDVLRNLSAGWLDSLGGGEGYSESGVFSSLSSSEVSGNTVELSMSDYAEGGNNAQIAVGGGVAVVGTNYSESLLLLSLASTVSGNTVVVSGGTNDYSEAYTHAAGGGLAVGNLIFDADAPSRIAGLKYGRYYGYGSGNSGNTVSVSSITDAGVGGGGVSANFTLIGAKKPEFELAVDPVDVTSEQDGFAIPVAVLTDPGGVTNNSVELTNTSGGEQFLTGGGLWAGSKYSVAVLSGASITGNEISANKSAGGLIQAVGGGVGQRLKYGEGFLALYSEGSNISDNSITISGATDSSALGGGIGLSTQPSSKGSEYADAESNLRVIGSTVSGNMIDISVGAEYSSEAAGGGIFADNIGNKYAEGETSVTTVVASTIASNQLFIATAEGDVPTGAGLFLEAREPSEDDEGQSALGVLDTTVVGNTSSVNGVANGGQVFLDAKYLNIINTLISGNEAQGVDDLYVGYGEIVGNGSAVFHGGVPSDSGFLPSELANPDDLGPLQFNGSALLDDDDPKYGFFAAVKTIALLEGSGAIDPEIPTETNLVCATEVTDFPDQRGYPRDSCSDIGAYEWSAERDGDGLVDDAELAAPATDPEIFLRRQQYSSPLDAYIIAPNDGNSDGIPDVDQNSVASFSSDTSQYTLAVVDEEGNPAGSSSYSLTGISTLPAMAEPIQVEGGAYVTLTGVSFTAVPGSGDPSKVNLELITPASFSGLALIKQQCNLLEDGEEPALLVLDDSPDAFGDSRVQFLFELNENGPEDCNGEDANISDPAYIARFVPSVPTPVPVMPWLVTVLMSGMVSLLGMFGLRRRRDRDR</sequence>
<evidence type="ECO:0000313" key="4">
    <source>
        <dbReference type="Proteomes" id="UP001143307"/>
    </source>
</evidence>
<dbReference type="InterPro" id="IPR059226">
    <property type="entry name" value="Choice_anch_Q_dom"/>
</dbReference>
<dbReference type="NCBIfam" id="NF041518">
    <property type="entry name" value="choice_anch_Q"/>
    <property type="match status" value="1"/>
</dbReference>
<name>A0ABT3SRS7_9GAMM</name>
<dbReference type="EMBL" id="SHNP01000001">
    <property type="protein sequence ID" value="MCX2972350.1"/>
    <property type="molecule type" value="Genomic_DNA"/>
</dbReference>
<dbReference type="InterPro" id="IPR011050">
    <property type="entry name" value="Pectin_lyase_fold/virulence"/>
</dbReference>
<keyword evidence="2" id="KW-0732">Signal</keyword>
<feature type="chain" id="PRO_5047530258" description="IPTL-CTERM protein sorting domain-containing protein" evidence="2">
    <location>
        <begin position="21"/>
        <end position="1221"/>
    </location>
</feature>
<keyword evidence="1" id="KW-1133">Transmembrane helix</keyword>
<reference evidence="3" key="1">
    <citation type="submission" date="2019-02" db="EMBL/GenBank/DDBJ databases">
        <authorList>
            <person name="Li S.-H."/>
        </authorList>
    </citation>
    <scope>NUCLEOTIDE SEQUENCE</scope>
    <source>
        <strain evidence="3">IMCC8485</strain>
    </source>
</reference>
<keyword evidence="4" id="KW-1185">Reference proteome</keyword>
<comment type="caution">
    <text evidence="3">The sequence shown here is derived from an EMBL/GenBank/DDBJ whole genome shotgun (WGS) entry which is preliminary data.</text>
</comment>
<dbReference type="SUPFAM" id="SSF51126">
    <property type="entry name" value="Pectin lyase-like"/>
    <property type="match status" value="1"/>
</dbReference>
<protein>
    <recommendedName>
        <fullName evidence="5">IPTL-CTERM protein sorting domain-containing protein</fullName>
    </recommendedName>
</protein>
<feature type="transmembrane region" description="Helical" evidence="1">
    <location>
        <begin position="1192"/>
        <end position="1213"/>
    </location>
</feature>
<dbReference type="Proteomes" id="UP001143307">
    <property type="component" value="Unassembled WGS sequence"/>
</dbReference>
<proteinExistence type="predicted"/>
<keyword evidence="1" id="KW-0812">Transmembrane</keyword>
<accession>A0ABT3SRS7</accession>
<evidence type="ECO:0000256" key="1">
    <source>
        <dbReference type="SAM" id="Phobius"/>
    </source>
</evidence>
<feature type="signal peptide" evidence="2">
    <location>
        <begin position="1"/>
        <end position="20"/>
    </location>
</feature>
<evidence type="ECO:0000313" key="3">
    <source>
        <dbReference type="EMBL" id="MCX2972350.1"/>
    </source>
</evidence>
<keyword evidence="1" id="KW-0472">Membrane</keyword>
<organism evidence="3 4">
    <name type="scientific">Candidatus Seongchinamella marina</name>
    <dbReference type="NCBI Taxonomy" id="2518990"/>
    <lineage>
        <taxon>Bacteria</taxon>
        <taxon>Pseudomonadati</taxon>
        <taxon>Pseudomonadota</taxon>
        <taxon>Gammaproteobacteria</taxon>
        <taxon>Cellvibrionales</taxon>
        <taxon>Halieaceae</taxon>
        <taxon>Seongchinamella</taxon>
    </lineage>
</organism>
<dbReference type="RefSeq" id="WP_279251375.1">
    <property type="nucleotide sequence ID" value="NZ_SHNP01000001.1"/>
</dbReference>